<name>A0AAD8ZNK8_9TELE</name>
<evidence type="ECO:0000256" key="1">
    <source>
        <dbReference type="ARBA" id="ARBA00009024"/>
    </source>
</evidence>
<organism evidence="2 3">
    <name type="scientific">Electrophorus voltai</name>
    <dbReference type="NCBI Taxonomy" id="2609070"/>
    <lineage>
        <taxon>Eukaryota</taxon>
        <taxon>Metazoa</taxon>
        <taxon>Chordata</taxon>
        <taxon>Craniata</taxon>
        <taxon>Vertebrata</taxon>
        <taxon>Euteleostomi</taxon>
        <taxon>Actinopterygii</taxon>
        <taxon>Neopterygii</taxon>
        <taxon>Teleostei</taxon>
        <taxon>Ostariophysi</taxon>
        <taxon>Gymnotiformes</taxon>
        <taxon>Gymnotoidei</taxon>
        <taxon>Gymnotidae</taxon>
        <taxon>Electrophorus</taxon>
    </lineage>
</organism>
<keyword evidence="3" id="KW-1185">Reference proteome</keyword>
<evidence type="ECO:0000313" key="3">
    <source>
        <dbReference type="Proteomes" id="UP001239994"/>
    </source>
</evidence>
<accession>A0AAD8ZNK8</accession>
<dbReference type="Pfam" id="PF04749">
    <property type="entry name" value="PLAC8"/>
    <property type="match status" value="1"/>
</dbReference>
<gene>
    <name evidence="2" type="ORF">P4O66_005911</name>
</gene>
<comment type="similarity">
    <text evidence="1">Belongs to the cornifelin family.</text>
</comment>
<comment type="caution">
    <text evidence="2">The sequence shown here is derived from an EMBL/GenBank/DDBJ whole genome shotgun (WGS) entry which is preliminary data.</text>
</comment>
<protein>
    <submittedName>
        <fullName evidence="2">Uncharacterized protein</fullName>
    </submittedName>
</protein>
<dbReference type="AlphaFoldDB" id="A0AAD8ZNK8"/>
<evidence type="ECO:0000313" key="2">
    <source>
        <dbReference type="EMBL" id="KAK1800720.1"/>
    </source>
</evidence>
<feature type="non-terminal residue" evidence="2">
    <location>
        <position position="1"/>
    </location>
</feature>
<dbReference type="EMBL" id="JAROKS010000010">
    <property type="protein sequence ID" value="KAK1800720.1"/>
    <property type="molecule type" value="Genomic_DNA"/>
</dbReference>
<proteinExistence type="inferred from homology"/>
<reference evidence="2" key="1">
    <citation type="submission" date="2023-03" db="EMBL/GenBank/DDBJ databases">
        <title>Electrophorus voltai genome.</title>
        <authorList>
            <person name="Bian C."/>
        </authorList>
    </citation>
    <scope>NUCLEOTIDE SEQUENCE</scope>
    <source>
        <strain evidence="2">CB-2022</strain>
        <tissue evidence="2">Muscle</tissue>
    </source>
</reference>
<dbReference type="InterPro" id="IPR006461">
    <property type="entry name" value="PLAC_motif_containing"/>
</dbReference>
<dbReference type="PANTHER" id="PTHR15907">
    <property type="entry name" value="DUF614 FAMILY PROTEIN-RELATED"/>
    <property type="match status" value="1"/>
</dbReference>
<dbReference type="Proteomes" id="UP001239994">
    <property type="component" value="Unassembled WGS sequence"/>
</dbReference>
<dbReference type="NCBIfam" id="TIGR01571">
    <property type="entry name" value="A_thal_Cys_rich"/>
    <property type="match status" value="1"/>
</dbReference>
<sequence length="168" mass="18197">VSGLAPPIMAATVVVQQTTMMTGTKTTEWSSGLCQCCEDMDSCCYAYWCCPCFACSTTSEFREAMCLPLIDILGPGLLEASGMAVCVPPVTLSMRAAVRNKYEIRGSMFEDIMISCFCIWCSWCQMHREIKHHNIPVTVISTQPAINPIATTGEKPASNGVPVAVVTV</sequence>